<keyword evidence="1" id="KW-0472">Membrane</keyword>
<evidence type="ECO:0000313" key="3">
    <source>
        <dbReference type="WBParaSite" id="TREG1_116100.1"/>
    </source>
</evidence>
<keyword evidence="1" id="KW-1133">Transmembrane helix</keyword>
<evidence type="ECO:0000256" key="1">
    <source>
        <dbReference type="SAM" id="Phobius"/>
    </source>
</evidence>
<feature type="transmembrane region" description="Helical" evidence="1">
    <location>
        <begin position="99"/>
        <end position="121"/>
    </location>
</feature>
<feature type="transmembrane region" description="Helical" evidence="1">
    <location>
        <begin position="73"/>
        <end position="92"/>
    </location>
</feature>
<dbReference type="AlphaFoldDB" id="A0AA85IX94"/>
<keyword evidence="1" id="KW-0812">Transmembrane</keyword>
<dbReference type="Proteomes" id="UP000050795">
    <property type="component" value="Unassembled WGS sequence"/>
</dbReference>
<protein>
    <submittedName>
        <fullName evidence="3">Uncharacterized protein</fullName>
    </submittedName>
</protein>
<reference evidence="3" key="2">
    <citation type="submission" date="2023-11" db="UniProtKB">
        <authorList>
            <consortium name="WormBaseParasite"/>
        </authorList>
    </citation>
    <scope>IDENTIFICATION</scope>
</reference>
<evidence type="ECO:0000313" key="2">
    <source>
        <dbReference type="Proteomes" id="UP000050795"/>
    </source>
</evidence>
<reference evidence="2" key="1">
    <citation type="submission" date="2022-06" db="EMBL/GenBank/DDBJ databases">
        <authorList>
            <person name="Berger JAMES D."/>
            <person name="Berger JAMES D."/>
        </authorList>
    </citation>
    <scope>NUCLEOTIDE SEQUENCE [LARGE SCALE GENOMIC DNA]</scope>
</reference>
<feature type="transmembrane region" description="Helical" evidence="1">
    <location>
        <begin position="18"/>
        <end position="35"/>
    </location>
</feature>
<sequence length="155" mass="17081">MAIVSKVGIIFPLGWQEYTAIACVVLILVFSILLCCEIKHSVIIGLIMTGIMIGLCSAIIYHLCCKKSLTNCYFLLGFIILEDLLTFILCILTRRFKRAVFIVFILLSVAFVITGGLLLFFVGDDELWVSLAGGFFNTAIDVAALCLVSSLKFVK</sequence>
<proteinExistence type="predicted"/>
<dbReference type="WBParaSite" id="TREG1_116100.1">
    <property type="protein sequence ID" value="TREG1_116100.1"/>
    <property type="gene ID" value="TREG1_116100"/>
</dbReference>
<feature type="transmembrane region" description="Helical" evidence="1">
    <location>
        <begin position="127"/>
        <end position="148"/>
    </location>
</feature>
<keyword evidence="2" id="KW-1185">Reference proteome</keyword>
<organism evidence="2 3">
    <name type="scientific">Trichobilharzia regenti</name>
    <name type="common">Nasal bird schistosome</name>
    <dbReference type="NCBI Taxonomy" id="157069"/>
    <lineage>
        <taxon>Eukaryota</taxon>
        <taxon>Metazoa</taxon>
        <taxon>Spiralia</taxon>
        <taxon>Lophotrochozoa</taxon>
        <taxon>Platyhelminthes</taxon>
        <taxon>Trematoda</taxon>
        <taxon>Digenea</taxon>
        <taxon>Strigeidida</taxon>
        <taxon>Schistosomatoidea</taxon>
        <taxon>Schistosomatidae</taxon>
        <taxon>Trichobilharzia</taxon>
    </lineage>
</organism>
<accession>A0AA85IX94</accession>
<name>A0AA85IX94_TRIRE</name>
<feature type="transmembrane region" description="Helical" evidence="1">
    <location>
        <begin position="42"/>
        <end position="61"/>
    </location>
</feature>